<proteinExistence type="inferred from homology"/>
<dbReference type="PRINTS" id="PR00909">
    <property type="entry name" value="SPERMDNBNDNG"/>
</dbReference>
<reference evidence="7 8" key="1">
    <citation type="submission" date="2020-02" db="EMBL/GenBank/DDBJ databases">
        <title>Genome sequence of the type strain CGMCC 1.15528 of Mesorhizobium zhangyense.</title>
        <authorList>
            <person name="Gao J."/>
            <person name="Sun J."/>
        </authorList>
    </citation>
    <scope>NUCLEOTIDE SEQUENCE [LARGE SCALE GENOMIC DNA]</scope>
    <source>
        <strain evidence="7 8">CGMCC 1.15528</strain>
    </source>
</reference>
<dbReference type="Proteomes" id="UP000481252">
    <property type="component" value="Unassembled WGS sequence"/>
</dbReference>
<keyword evidence="8" id="KW-1185">Reference proteome</keyword>
<evidence type="ECO:0000313" key="7">
    <source>
        <dbReference type="EMBL" id="NGN41087.1"/>
    </source>
</evidence>
<dbReference type="SUPFAM" id="SSF53850">
    <property type="entry name" value="Periplasmic binding protein-like II"/>
    <property type="match status" value="1"/>
</dbReference>
<dbReference type="PANTHER" id="PTHR30222:SF12">
    <property type="entry name" value="NORSPERMIDINE SENSOR"/>
    <property type="match status" value="1"/>
</dbReference>
<dbReference type="PANTHER" id="PTHR30222">
    <property type="entry name" value="SPERMIDINE/PUTRESCINE-BINDING PERIPLASMIC PROTEIN"/>
    <property type="match status" value="1"/>
</dbReference>
<dbReference type="CDD" id="cd13664">
    <property type="entry name" value="PBP2_PotD_PotF_like_3"/>
    <property type="match status" value="1"/>
</dbReference>
<keyword evidence="4 5" id="KW-0574">Periplasm</keyword>
<feature type="chain" id="PRO_5028806209" description="Putrescine-binding periplasmic protein" evidence="6">
    <location>
        <begin position="24"/>
        <end position="344"/>
    </location>
</feature>
<keyword evidence="3 6" id="KW-0732">Signal</keyword>
<dbReference type="GO" id="GO:0015846">
    <property type="term" value="P:polyamine transport"/>
    <property type="evidence" value="ECO:0007669"/>
    <property type="project" value="InterPro"/>
</dbReference>
<dbReference type="GO" id="GO:0019808">
    <property type="term" value="F:polyamine binding"/>
    <property type="evidence" value="ECO:0007669"/>
    <property type="project" value="InterPro"/>
</dbReference>
<evidence type="ECO:0000256" key="6">
    <source>
        <dbReference type="SAM" id="SignalP"/>
    </source>
</evidence>
<dbReference type="GO" id="GO:0042597">
    <property type="term" value="C:periplasmic space"/>
    <property type="evidence" value="ECO:0007669"/>
    <property type="project" value="UniProtKB-SubCell"/>
</dbReference>
<dbReference type="InterPro" id="IPR006059">
    <property type="entry name" value="SBP"/>
</dbReference>
<feature type="signal peptide" evidence="6">
    <location>
        <begin position="1"/>
        <end position="23"/>
    </location>
</feature>
<comment type="function">
    <text evidence="5">Required for the activity of the bacterial periplasmic transport system of putrescine.</text>
</comment>
<dbReference type="Gene3D" id="3.40.190.10">
    <property type="entry name" value="Periplasmic binding protein-like II"/>
    <property type="match status" value="2"/>
</dbReference>
<dbReference type="EMBL" id="JAAKZG010000003">
    <property type="protein sequence ID" value="NGN41087.1"/>
    <property type="molecule type" value="Genomic_DNA"/>
</dbReference>
<evidence type="ECO:0000313" key="8">
    <source>
        <dbReference type="Proteomes" id="UP000481252"/>
    </source>
</evidence>
<evidence type="ECO:0000256" key="5">
    <source>
        <dbReference type="PIRNR" id="PIRNR019574"/>
    </source>
</evidence>
<comment type="subcellular location">
    <subcellularLocation>
        <location evidence="1 5">Periplasm</location>
    </subcellularLocation>
</comment>
<name>A0A7C9VAQ6_9HYPH</name>
<evidence type="ECO:0000256" key="2">
    <source>
        <dbReference type="ARBA" id="ARBA00022448"/>
    </source>
</evidence>
<comment type="similarity">
    <text evidence="5">Belongs to the bacterial solute-binding protein PotD/PotF family.</text>
</comment>
<protein>
    <recommendedName>
        <fullName evidence="5">Putrescine-binding periplasmic protein</fullName>
    </recommendedName>
</protein>
<comment type="caution">
    <text evidence="7">The sequence shown here is derived from an EMBL/GenBank/DDBJ whole genome shotgun (WGS) entry which is preliminary data.</text>
</comment>
<dbReference type="PIRSF" id="PIRSF019574">
    <property type="entry name" value="Periplasmic_polyamine_BP"/>
    <property type="match status" value="1"/>
</dbReference>
<evidence type="ECO:0000256" key="4">
    <source>
        <dbReference type="ARBA" id="ARBA00022764"/>
    </source>
</evidence>
<accession>A0A7C9VAQ6</accession>
<dbReference type="RefSeq" id="WP_165116278.1">
    <property type="nucleotide sequence ID" value="NZ_JAAKZG010000003.1"/>
</dbReference>
<dbReference type="InterPro" id="IPR001188">
    <property type="entry name" value="Sperm_putr-bd"/>
</dbReference>
<evidence type="ECO:0000256" key="3">
    <source>
        <dbReference type="ARBA" id="ARBA00022729"/>
    </source>
</evidence>
<gene>
    <name evidence="7" type="ORF">G6N74_08425</name>
</gene>
<dbReference type="AlphaFoldDB" id="A0A7C9VAQ6"/>
<organism evidence="7 8">
    <name type="scientific">Mesorhizobium zhangyense</name>
    <dbReference type="NCBI Taxonomy" id="1776730"/>
    <lineage>
        <taxon>Bacteria</taxon>
        <taxon>Pseudomonadati</taxon>
        <taxon>Pseudomonadota</taxon>
        <taxon>Alphaproteobacteria</taxon>
        <taxon>Hyphomicrobiales</taxon>
        <taxon>Phyllobacteriaceae</taxon>
        <taxon>Mesorhizobium</taxon>
    </lineage>
</organism>
<evidence type="ECO:0000256" key="1">
    <source>
        <dbReference type="ARBA" id="ARBA00004418"/>
    </source>
</evidence>
<dbReference type="Pfam" id="PF13416">
    <property type="entry name" value="SBP_bac_8"/>
    <property type="match status" value="1"/>
</dbReference>
<keyword evidence="2 5" id="KW-0813">Transport</keyword>
<sequence length="344" mass="38227">MNWKLTATAIGLSLMASAGMARAEGELNIYNWGNYTSPELIKKFEEQFKVKVTVTDYDSNDTALAKIRQGGHGFDIVVPSASVMNVWIDEGLLLESRPDQMENFKNMDPKWVDVPFDPGRHYSVPWQWGTTGVTVNTSVYSGDPNTSAIFMDPPAELVGKVNVVPEMSDVMALAIHYVGGKQCTGDKEVLKKVRDTLVAAKPKWLSMDYGNVDRYGKGDISAGVNWNGASFRARLQNDKIVYGYPKEGYPIWMDNVAILKDAKNTENAKLFVNFIMDPENAAMISAFARYANGIKGSEAFMPEDMKTAPEVNIPAEFAEKGEFNIACPPDVQTMYTKIWTDLLK</sequence>